<keyword evidence="2" id="KW-1185">Reference proteome</keyword>
<name>W6THE9_HOLOB</name>
<dbReference type="EMBL" id="AWTR02000051">
    <property type="protein sequence ID" value="ETZ07325.1"/>
    <property type="molecule type" value="Genomic_DNA"/>
</dbReference>
<dbReference type="AlphaFoldDB" id="W6THE9"/>
<evidence type="ECO:0000313" key="1">
    <source>
        <dbReference type="EMBL" id="ETZ07325.1"/>
    </source>
</evidence>
<proteinExistence type="predicted"/>
<reference evidence="1 2" key="1">
    <citation type="journal article" date="2014" name="FEMS Microbiol. Lett.">
        <title>Draft genome sequences of three Holospora species (Holospora obtusa, Holospora undulata, and Holospora elegans), endonuclear symbiotic bacteria of the ciliate Paramecium caudatum.</title>
        <authorList>
            <person name="Dohra H."/>
            <person name="Tanaka K."/>
            <person name="Suzuki T."/>
            <person name="Fujishima M."/>
            <person name="Suzuki H."/>
        </authorList>
    </citation>
    <scope>NUCLEOTIDE SEQUENCE [LARGE SCALE GENOMIC DNA]</scope>
    <source>
        <strain evidence="1 2">F1</strain>
    </source>
</reference>
<protein>
    <submittedName>
        <fullName evidence="1">Uncharacterized protein</fullName>
    </submittedName>
</protein>
<accession>W6THE9</accession>
<gene>
    <name evidence="1" type="ORF">P618_200491</name>
</gene>
<sequence>MMNVDKRRTSEGHCLSKKREGVKKSFNLCNRSEMEKRFGMSASGAFTGFVKIL</sequence>
<comment type="caution">
    <text evidence="1">The sequence shown here is derived from an EMBL/GenBank/DDBJ whole genome shotgun (WGS) entry which is preliminary data.</text>
</comment>
<dbReference type="Proteomes" id="UP000019112">
    <property type="component" value="Unassembled WGS sequence"/>
</dbReference>
<organism evidence="1 2">
    <name type="scientific">Holospora obtusa F1</name>
    <dbReference type="NCBI Taxonomy" id="1399147"/>
    <lineage>
        <taxon>Bacteria</taxon>
        <taxon>Pseudomonadati</taxon>
        <taxon>Pseudomonadota</taxon>
        <taxon>Alphaproteobacteria</taxon>
        <taxon>Holosporales</taxon>
        <taxon>Holosporaceae</taxon>
        <taxon>Holospora</taxon>
    </lineage>
</organism>
<evidence type="ECO:0000313" key="2">
    <source>
        <dbReference type="Proteomes" id="UP000019112"/>
    </source>
</evidence>